<protein>
    <submittedName>
        <fullName evidence="1">Uncharacterized protein</fullName>
    </submittedName>
</protein>
<gene>
    <name evidence="1" type="ORF">B5807_11123</name>
</gene>
<evidence type="ECO:0000313" key="1">
    <source>
        <dbReference type="EMBL" id="OSS44214.1"/>
    </source>
</evidence>
<dbReference type="InParanoid" id="A0A1Y2LJN8"/>
<proteinExistence type="predicted"/>
<dbReference type="AlphaFoldDB" id="A0A1Y2LJN8"/>
<reference evidence="1 2" key="1">
    <citation type="journal article" date="2017" name="Genome Announc.">
        <title>Genome sequence of the saprophytic ascomycete Epicoccum nigrum ICMP 19927 strain isolated from New Zealand.</title>
        <authorList>
            <person name="Fokin M."/>
            <person name="Fleetwood D."/>
            <person name="Weir B.S."/>
            <person name="Villas-Boas S.G."/>
        </authorList>
    </citation>
    <scope>NUCLEOTIDE SEQUENCE [LARGE SCALE GENOMIC DNA]</scope>
    <source>
        <strain evidence="1 2">ICMP 19927</strain>
    </source>
</reference>
<keyword evidence="2" id="KW-1185">Reference proteome</keyword>
<dbReference type="Proteomes" id="UP000193240">
    <property type="component" value="Unassembled WGS sequence"/>
</dbReference>
<name>A0A1Y2LJN8_EPING</name>
<accession>A0A1Y2LJN8</accession>
<sequence>MSTEQHTRLFPLQTNAREMHKRGKTPPMHPLLPHDIYIYHPRRCPLCSAPFSFRLTLLTSFLLFFSRPHFSGSATASTFLFLRLSSLLSLTAFCTSPITLKYSCVPMRFCSAAMVSRALSMSALYTSLGSLRDEEPALVCARGIVVAGSTSVFNVDRRCGSEEARGSRGNLAAMVSRRVRMAVLAAMELVSRRTVPERRIRRRWMAAGELFLGAASSSEEPSLSAAGASASTSTSSASDSAPLLCHCHFAPLTARQRARKAMFLMLWVHSCSETSGLSRLRSDALASWIMFCSASCRPREPLSGSASRPTSLLVIARWAKKVPISSAALSLTHACGYDTLAWMAVHRLSLSAESIASWYFLHILDTSVRE</sequence>
<dbReference type="EMBL" id="KZ107858">
    <property type="protein sequence ID" value="OSS44214.1"/>
    <property type="molecule type" value="Genomic_DNA"/>
</dbReference>
<organism evidence="1 2">
    <name type="scientific">Epicoccum nigrum</name>
    <name type="common">Soil fungus</name>
    <name type="synonym">Epicoccum purpurascens</name>
    <dbReference type="NCBI Taxonomy" id="105696"/>
    <lineage>
        <taxon>Eukaryota</taxon>
        <taxon>Fungi</taxon>
        <taxon>Dikarya</taxon>
        <taxon>Ascomycota</taxon>
        <taxon>Pezizomycotina</taxon>
        <taxon>Dothideomycetes</taxon>
        <taxon>Pleosporomycetidae</taxon>
        <taxon>Pleosporales</taxon>
        <taxon>Pleosporineae</taxon>
        <taxon>Didymellaceae</taxon>
        <taxon>Epicoccum</taxon>
    </lineage>
</organism>
<evidence type="ECO:0000313" key="2">
    <source>
        <dbReference type="Proteomes" id="UP000193240"/>
    </source>
</evidence>